<sequence length="436" mass="45851">MNALFSQSNGQRLAGLAALLITAAIVWQTAAGDAKAAAVALQLLALAVVALSAWVQHRVSTATTAIMETTRQIARGGDFNLRIQRPAAANDIVALRNTINHLVDVTDAFVREAGASMQHVAAGKYYRKILLRGLPGDFQASAGRVNTAIADIGGRTQHFSKLSDFFEAQVKTTIETVEQAVSSLGEQSKGLRTCADETTHRATTMAAAAGEASANVKSVATAAEQLSTAIQEITQQVARQAKIAHSARGDAENARDQMRALVTTTEQIGQVLDLITEIADKTNLLALNATIEAARAGEAGKGFAVVASEVKTLAQQTAKATEEIGRQVTDIRDTTQRTYDANERVTSTVDTISEIADSIAGAAEEQSTVTREIASSIGQASAGAAEIAENVSRVSDSANQTQDSAKLIETTADDMTAQIKTLDQSATEFLKAARAD</sequence>
<dbReference type="GO" id="GO:0007165">
    <property type="term" value="P:signal transduction"/>
    <property type="evidence" value="ECO:0007669"/>
    <property type="project" value="UniProtKB-KW"/>
</dbReference>
<organism evidence="6 7">
    <name type="scientific">Pelagibius litoralis</name>
    <dbReference type="NCBI Taxonomy" id="374515"/>
    <lineage>
        <taxon>Bacteria</taxon>
        <taxon>Pseudomonadati</taxon>
        <taxon>Pseudomonadota</taxon>
        <taxon>Alphaproteobacteria</taxon>
        <taxon>Rhodospirillales</taxon>
        <taxon>Rhodovibrionaceae</taxon>
        <taxon>Pelagibius</taxon>
    </lineage>
</organism>
<evidence type="ECO:0000256" key="2">
    <source>
        <dbReference type="ARBA" id="ARBA00029447"/>
    </source>
</evidence>
<evidence type="ECO:0000256" key="3">
    <source>
        <dbReference type="PROSITE-ProRule" id="PRU00284"/>
    </source>
</evidence>
<keyword evidence="4" id="KW-0472">Membrane</keyword>
<feature type="transmembrane region" description="Helical" evidence="4">
    <location>
        <begin position="36"/>
        <end position="55"/>
    </location>
</feature>
<dbReference type="InterPro" id="IPR004090">
    <property type="entry name" value="Chemotax_Me-accpt_rcpt"/>
</dbReference>
<dbReference type="GO" id="GO:0006935">
    <property type="term" value="P:chemotaxis"/>
    <property type="evidence" value="ECO:0007669"/>
    <property type="project" value="InterPro"/>
</dbReference>
<name>A0A967C7P3_9PROT</name>
<dbReference type="SUPFAM" id="SSF58104">
    <property type="entry name" value="Methyl-accepting chemotaxis protein (MCP) signaling domain"/>
    <property type="match status" value="1"/>
</dbReference>
<reference evidence="6" key="1">
    <citation type="submission" date="2020-03" db="EMBL/GenBank/DDBJ databases">
        <title>Genome of Pelagibius litoralis DSM 21314T.</title>
        <authorList>
            <person name="Wang G."/>
        </authorList>
    </citation>
    <scope>NUCLEOTIDE SEQUENCE</scope>
    <source>
        <strain evidence="6">DSM 21314</strain>
    </source>
</reference>
<dbReference type="SMART" id="SM00283">
    <property type="entry name" value="MA"/>
    <property type="match status" value="1"/>
</dbReference>
<dbReference type="Gene3D" id="1.10.287.950">
    <property type="entry name" value="Methyl-accepting chemotaxis protein"/>
    <property type="match status" value="1"/>
</dbReference>
<dbReference type="GO" id="GO:0004888">
    <property type="term" value="F:transmembrane signaling receptor activity"/>
    <property type="evidence" value="ECO:0007669"/>
    <property type="project" value="InterPro"/>
</dbReference>
<keyword evidence="1 3" id="KW-0807">Transducer</keyword>
<comment type="similarity">
    <text evidence="2">Belongs to the methyl-accepting chemotaxis (MCP) protein family.</text>
</comment>
<feature type="transmembrane region" description="Helical" evidence="4">
    <location>
        <begin position="12"/>
        <end position="30"/>
    </location>
</feature>
<keyword evidence="4" id="KW-1133">Transmembrane helix</keyword>
<protein>
    <submittedName>
        <fullName evidence="6">Methyl-accepting chemotaxis protein</fullName>
    </submittedName>
</protein>
<dbReference type="PRINTS" id="PR00260">
    <property type="entry name" value="CHEMTRNSDUCR"/>
</dbReference>
<proteinExistence type="inferred from homology"/>
<dbReference type="Pfam" id="PF00015">
    <property type="entry name" value="MCPsignal"/>
    <property type="match status" value="1"/>
</dbReference>
<dbReference type="PANTHER" id="PTHR32089">
    <property type="entry name" value="METHYL-ACCEPTING CHEMOTAXIS PROTEIN MCPB"/>
    <property type="match status" value="1"/>
</dbReference>
<accession>A0A967C7P3</accession>
<feature type="domain" description="Methyl-accepting transducer" evidence="5">
    <location>
        <begin position="173"/>
        <end position="402"/>
    </location>
</feature>
<dbReference type="AlphaFoldDB" id="A0A967C7P3"/>
<dbReference type="InterPro" id="IPR004089">
    <property type="entry name" value="MCPsignal_dom"/>
</dbReference>
<keyword evidence="7" id="KW-1185">Reference proteome</keyword>
<keyword evidence="4" id="KW-0812">Transmembrane</keyword>
<gene>
    <name evidence="6" type="ORF">HBA54_11230</name>
</gene>
<evidence type="ECO:0000259" key="5">
    <source>
        <dbReference type="PROSITE" id="PS50111"/>
    </source>
</evidence>
<dbReference type="GO" id="GO:0016020">
    <property type="term" value="C:membrane"/>
    <property type="evidence" value="ECO:0007669"/>
    <property type="project" value="InterPro"/>
</dbReference>
<dbReference type="PROSITE" id="PS50111">
    <property type="entry name" value="CHEMOTAXIS_TRANSDUC_2"/>
    <property type="match status" value="1"/>
</dbReference>
<evidence type="ECO:0000313" key="6">
    <source>
        <dbReference type="EMBL" id="NIA69161.1"/>
    </source>
</evidence>
<dbReference type="Proteomes" id="UP000761264">
    <property type="component" value="Unassembled WGS sequence"/>
</dbReference>
<evidence type="ECO:0000313" key="7">
    <source>
        <dbReference type="Proteomes" id="UP000761264"/>
    </source>
</evidence>
<comment type="caution">
    <text evidence="6">The sequence shown here is derived from an EMBL/GenBank/DDBJ whole genome shotgun (WGS) entry which is preliminary data.</text>
</comment>
<dbReference type="EMBL" id="JAAQPH010000007">
    <property type="protein sequence ID" value="NIA69161.1"/>
    <property type="molecule type" value="Genomic_DNA"/>
</dbReference>
<evidence type="ECO:0000256" key="4">
    <source>
        <dbReference type="SAM" id="Phobius"/>
    </source>
</evidence>
<evidence type="ECO:0000256" key="1">
    <source>
        <dbReference type="ARBA" id="ARBA00023224"/>
    </source>
</evidence>
<dbReference type="RefSeq" id="WP_167224456.1">
    <property type="nucleotide sequence ID" value="NZ_JAAQPH010000007.1"/>
</dbReference>
<dbReference type="PANTHER" id="PTHR32089:SF112">
    <property type="entry name" value="LYSOZYME-LIKE PROTEIN-RELATED"/>
    <property type="match status" value="1"/>
</dbReference>